<dbReference type="PROSITE" id="PS51819">
    <property type="entry name" value="VOC"/>
    <property type="match status" value="1"/>
</dbReference>
<dbReference type="Pfam" id="PF13669">
    <property type="entry name" value="Glyoxalase_4"/>
    <property type="match status" value="1"/>
</dbReference>
<accession>A0A7S2XL49</accession>
<evidence type="ECO:0000313" key="3">
    <source>
        <dbReference type="EMBL" id="CAD9813689.1"/>
    </source>
</evidence>
<dbReference type="PANTHER" id="PTHR43048">
    <property type="entry name" value="METHYLMALONYL-COA EPIMERASE"/>
    <property type="match status" value="1"/>
</dbReference>
<name>A0A7S2XL49_9STRA</name>
<evidence type="ECO:0000259" key="2">
    <source>
        <dbReference type="PROSITE" id="PS51819"/>
    </source>
</evidence>
<gene>
    <name evidence="3" type="ORF">ASEP1449_LOCUS5514</name>
</gene>
<dbReference type="SUPFAM" id="SSF54593">
    <property type="entry name" value="Glyoxalase/Bleomycin resistance protein/Dihydroxybiphenyl dioxygenase"/>
    <property type="match status" value="1"/>
</dbReference>
<evidence type="ECO:0000256" key="1">
    <source>
        <dbReference type="ARBA" id="ARBA00022723"/>
    </source>
</evidence>
<dbReference type="AlphaFoldDB" id="A0A7S2XL49"/>
<organism evidence="3">
    <name type="scientific">Attheya septentrionalis</name>
    <dbReference type="NCBI Taxonomy" id="420275"/>
    <lineage>
        <taxon>Eukaryota</taxon>
        <taxon>Sar</taxon>
        <taxon>Stramenopiles</taxon>
        <taxon>Ochrophyta</taxon>
        <taxon>Bacillariophyta</taxon>
        <taxon>Coscinodiscophyceae</taxon>
        <taxon>Chaetocerotophycidae</taxon>
        <taxon>Chaetocerotales</taxon>
        <taxon>Attheyaceae</taxon>
        <taxon>Attheya</taxon>
    </lineage>
</organism>
<reference evidence="3" key="1">
    <citation type="submission" date="2021-01" db="EMBL/GenBank/DDBJ databases">
        <authorList>
            <person name="Corre E."/>
            <person name="Pelletier E."/>
            <person name="Niang G."/>
            <person name="Scheremetjew M."/>
            <person name="Finn R."/>
            <person name="Kale V."/>
            <person name="Holt S."/>
            <person name="Cochrane G."/>
            <person name="Meng A."/>
            <person name="Brown T."/>
            <person name="Cohen L."/>
        </authorList>
    </citation>
    <scope>NUCLEOTIDE SEQUENCE</scope>
    <source>
        <strain evidence="3">CCMP2084</strain>
    </source>
</reference>
<dbReference type="GO" id="GO:0046872">
    <property type="term" value="F:metal ion binding"/>
    <property type="evidence" value="ECO:0007669"/>
    <property type="project" value="UniProtKB-KW"/>
</dbReference>
<proteinExistence type="predicted"/>
<sequence length="238" mass="25700">MIAIRFAVAGFRKIAQQTSPAVSGSIQSQMRTQGVGGIPTSRMVHGSGFTHQYGFSRLKSISLRYQRMPQRLMSAASPDEKPFEILGLQQIAIGSLTKEPMTSLWQDIFGLTKVGSFVSEKENVDEDILTLGPNKTNASPLACIEVDLMSPLDPEKSPKVHSPALNHIGLWVDDLEAAVSWMTKHGVRFTPGGIRKGASGHNVTFIHPKGNEASPIGGAGVLIELVQAPQNVIDAFRT</sequence>
<dbReference type="InterPro" id="IPR051785">
    <property type="entry name" value="MMCE/EMCE_epimerase"/>
</dbReference>
<dbReference type="InterPro" id="IPR029068">
    <property type="entry name" value="Glyas_Bleomycin-R_OHBP_Dase"/>
</dbReference>
<dbReference type="Gene3D" id="3.10.180.10">
    <property type="entry name" value="2,3-Dihydroxybiphenyl 1,2-Dioxygenase, domain 1"/>
    <property type="match status" value="1"/>
</dbReference>
<protein>
    <recommendedName>
        <fullName evidence="2">VOC domain-containing protein</fullName>
    </recommendedName>
</protein>
<dbReference type="GO" id="GO:0046491">
    <property type="term" value="P:L-methylmalonyl-CoA metabolic process"/>
    <property type="evidence" value="ECO:0007669"/>
    <property type="project" value="TreeGrafter"/>
</dbReference>
<dbReference type="InterPro" id="IPR037523">
    <property type="entry name" value="VOC_core"/>
</dbReference>
<dbReference type="EMBL" id="HBHQ01008266">
    <property type="protein sequence ID" value="CAD9813689.1"/>
    <property type="molecule type" value="Transcribed_RNA"/>
</dbReference>
<feature type="domain" description="VOC" evidence="2">
    <location>
        <begin position="87"/>
        <end position="228"/>
    </location>
</feature>
<dbReference type="GO" id="GO:0005739">
    <property type="term" value="C:mitochondrion"/>
    <property type="evidence" value="ECO:0007669"/>
    <property type="project" value="TreeGrafter"/>
</dbReference>
<keyword evidence="1" id="KW-0479">Metal-binding</keyword>
<dbReference type="PANTHER" id="PTHR43048:SF3">
    <property type="entry name" value="METHYLMALONYL-COA EPIMERASE, MITOCHONDRIAL"/>
    <property type="match status" value="1"/>
</dbReference>
<dbReference type="GO" id="GO:0004493">
    <property type="term" value="F:methylmalonyl-CoA epimerase activity"/>
    <property type="evidence" value="ECO:0007669"/>
    <property type="project" value="TreeGrafter"/>
</dbReference>